<name>A0A5N5TI43_9CRUS</name>
<proteinExistence type="predicted"/>
<dbReference type="AlphaFoldDB" id="A0A5N5TI43"/>
<reference evidence="1 2" key="1">
    <citation type="journal article" date="2019" name="PLoS Biol.">
        <title>Sex chromosomes control vertical transmission of feminizing Wolbachia symbionts in an isopod.</title>
        <authorList>
            <person name="Becking T."/>
            <person name="Chebbi M.A."/>
            <person name="Giraud I."/>
            <person name="Moumen B."/>
            <person name="Laverre T."/>
            <person name="Caubet Y."/>
            <person name="Peccoud J."/>
            <person name="Gilbert C."/>
            <person name="Cordaux R."/>
        </authorList>
    </citation>
    <scope>NUCLEOTIDE SEQUENCE [LARGE SCALE GENOMIC DNA]</scope>
    <source>
        <strain evidence="1">ANa2</strain>
        <tissue evidence="1">Whole body excluding digestive tract and cuticle</tissue>
    </source>
</reference>
<comment type="caution">
    <text evidence="1">The sequence shown here is derived from an EMBL/GenBank/DDBJ whole genome shotgun (WGS) entry which is preliminary data.</text>
</comment>
<organism evidence="1 2">
    <name type="scientific">Armadillidium nasatum</name>
    <dbReference type="NCBI Taxonomy" id="96803"/>
    <lineage>
        <taxon>Eukaryota</taxon>
        <taxon>Metazoa</taxon>
        <taxon>Ecdysozoa</taxon>
        <taxon>Arthropoda</taxon>
        <taxon>Crustacea</taxon>
        <taxon>Multicrustacea</taxon>
        <taxon>Malacostraca</taxon>
        <taxon>Eumalacostraca</taxon>
        <taxon>Peracarida</taxon>
        <taxon>Isopoda</taxon>
        <taxon>Oniscidea</taxon>
        <taxon>Crinocheta</taxon>
        <taxon>Armadillidiidae</taxon>
        <taxon>Armadillidium</taxon>
    </lineage>
</organism>
<dbReference type="EMBL" id="SEYY01001109">
    <property type="protein sequence ID" value="KAB7505788.1"/>
    <property type="molecule type" value="Genomic_DNA"/>
</dbReference>
<evidence type="ECO:0000313" key="1">
    <source>
        <dbReference type="EMBL" id="KAB7505788.1"/>
    </source>
</evidence>
<evidence type="ECO:0000313" key="2">
    <source>
        <dbReference type="Proteomes" id="UP000326759"/>
    </source>
</evidence>
<keyword evidence="2" id="KW-1185">Reference proteome</keyword>
<dbReference type="Proteomes" id="UP000326759">
    <property type="component" value="Unassembled WGS sequence"/>
</dbReference>
<sequence>IVSDEQLNKALSAVGIYPNNHEIKVENINHRQCINKVMRFLHLKNNKKNIRYVERKIVKKFDELGNSNTGKMKKKSLNDKCEIRTRNKIRNQTDFEDVIADNKMDEYEMKISAGDVQSLGIISPINDEDEVLFKRET</sequence>
<accession>A0A5N5TI43</accession>
<protein>
    <submittedName>
        <fullName evidence="1">Uncharacterized protein</fullName>
    </submittedName>
</protein>
<gene>
    <name evidence="1" type="ORF">Anas_11102</name>
</gene>
<feature type="non-terminal residue" evidence="1">
    <location>
        <position position="1"/>
    </location>
</feature>